<evidence type="ECO:0000313" key="3">
    <source>
        <dbReference type="Proteomes" id="UP000887116"/>
    </source>
</evidence>
<dbReference type="Proteomes" id="UP000887116">
    <property type="component" value="Unassembled WGS sequence"/>
</dbReference>
<dbReference type="SUPFAM" id="SSF52087">
    <property type="entry name" value="CRAL/TRIO domain"/>
    <property type="match status" value="1"/>
</dbReference>
<organism evidence="2 3">
    <name type="scientific">Trichonephila clavata</name>
    <name type="common">Joro spider</name>
    <name type="synonym">Nephila clavata</name>
    <dbReference type="NCBI Taxonomy" id="2740835"/>
    <lineage>
        <taxon>Eukaryota</taxon>
        <taxon>Metazoa</taxon>
        <taxon>Ecdysozoa</taxon>
        <taxon>Arthropoda</taxon>
        <taxon>Chelicerata</taxon>
        <taxon>Arachnida</taxon>
        <taxon>Araneae</taxon>
        <taxon>Araneomorphae</taxon>
        <taxon>Entelegynae</taxon>
        <taxon>Araneoidea</taxon>
        <taxon>Nephilidae</taxon>
        <taxon>Trichonephila</taxon>
    </lineage>
</organism>
<evidence type="ECO:0000313" key="2">
    <source>
        <dbReference type="EMBL" id="GFQ68251.1"/>
    </source>
</evidence>
<dbReference type="PROSITE" id="PS50191">
    <property type="entry name" value="CRAL_TRIO"/>
    <property type="match status" value="1"/>
</dbReference>
<sequence length="75" mass="8907">MVKPCWTMLRPLLSEKLRKRVYFHSNVKELLNYFPCSILPVEYGGALKENSEEDWLRKANKEHENYGVTGQPNYF</sequence>
<accession>A0A8X6KBT1</accession>
<dbReference type="InterPro" id="IPR001251">
    <property type="entry name" value="CRAL-TRIO_dom"/>
</dbReference>
<proteinExistence type="predicted"/>
<dbReference type="OrthoDB" id="6432774at2759"/>
<comment type="caution">
    <text evidence="2">The sequence shown here is derived from an EMBL/GenBank/DDBJ whole genome shotgun (WGS) entry which is preliminary data.</text>
</comment>
<reference evidence="2" key="1">
    <citation type="submission" date="2020-07" db="EMBL/GenBank/DDBJ databases">
        <title>Multicomponent nature underlies the extraordinary mechanical properties of spider dragline silk.</title>
        <authorList>
            <person name="Kono N."/>
            <person name="Nakamura H."/>
            <person name="Mori M."/>
            <person name="Yoshida Y."/>
            <person name="Ohtoshi R."/>
            <person name="Malay A.D."/>
            <person name="Moran D.A.P."/>
            <person name="Tomita M."/>
            <person name="Numata K."/>
            <person name="Arakawa K."/>
        </authorList>
    </citation>
    <scope>NUCLEOTIDE SEQUENCE</scope>
</reference>
<feature type="domain" description="CRAL-TRIO" evidence="1">
    <location>
        <begin position="1"/>
        <end position="51"/>
    </location>
</feature>
<protein>
    <submittedName>
        <fullName evidence="2">Alpha-tocopherol transfer protein-like</fullName>
    </submittedName>
</protein>
<dbReference type="Gene3D" id="3.40.525.10">
    <property type="entry name" value="CRAL-TRIO lipid binding domain"/>
    <property type="match status" value="1"/>
</dbReference>
<keyword evidence="3" id="KW-1185">Reference proteome</keyword>
<dbReference type="CDD" id="cd00170">
    <property type="entry name" value="SEC14"/>
    <property type="match status" value="1"/>
</dbReference>
<gene>
    <name evidence="2" type="primary">TTPAL_7</name>
    <name evidence="2" type="ORF">TNCT_357181</name>
</gene>
<dbReference type="InterPro" id="IPR036865">
    <property type="entry name" value="CRAL-TRIO_dom_sf"/>
</dbReference>
<dbReference type="Pfam" id="PF00650">
    <property type="entry name" value="CRAL_TRIO"/>
    <property type="match status" value="1"/>
</dbReference>
<dbReference type="AlphaFoldDB" id="A0A8X6KBT1"/>
<dbReference type="EMBL" id="BMAO01000641">
    <property type="protein sequence ID" value="GFQ68251.1"/>
    <property type="molecule type" value="Genomic_DNA"/>
</dbReference>
<evidence type="ECO:0000259" key="1">
    <source>
        <dbReference type="PROSITE" id="PS50191"/>
    </source>
</evidence>
<dbReference type="PRINTS" id="PR00180">
    <property type="entry name" value="CRETINALDHBP"/>
</dbReference>
<name>A0A8X6KBT1_TRICU</name>